<keyword evidence="3" id="KW-0227">DNA damage</keyword>
<evidence type="ECO:0000256" key="6">
    <source>
        <dbReference type="ARBA" id="ARBA00029466"/>
    </source>
</evidence>
<evidence type="ECO:0000256" key="5">
    <source>
        <dbReference type="ARBA" id="ARBA00023204"/>
    </source>
</evidence>
<dbReference type="Pfam" id="PF03852">
    <property type="entry name" value="Vsr"/>
    <property type="match status" value="1"/>
</dbReference>
<dbReference type="GO" id="GO:0006298">
    <property type="term" value="P:mismatch repair"/>
    <property type="evidence" value="ECO:0007669"/>
    <property type="project" value="InterPro"/>
</dbReference>
<sequence>MSRIGAKDTKPELIVRRILHSMGYRYRLHAPELPGKPDIVFRPRKKAIFVHGCFWHRHPGCSKATTPKTRQQFWQEKFRKNVQRDLAVLQQLSDLGWSCLVVWECETSDADQLSSRLSVFLTD</sequence>
<dbReference type="AlphaFoldDB" id="A0A6L8LEF8"/>
<evidence type="ECO:0000313" key="7">
    <source>
        <dbReference type="EMBL" id="MYM54441.1"/>
    </source>
</evidence>
<dbReference type="InterPro" id="IPR011335">
    <property type="entry name" value="Restrct_endonuc-II-like"/>
</dbReference>
<evidence type="ECO:0000256" key="1">
    <source>
        <dbReference type="ARBA" id="ARBA00022722"/>
    </source>
</evidence>
<evidence type="ECO:0000313" key="8">
    <source>
        <dbReference type="Proteomes" id="UP000479043"/>
    </source>
</evidence>
<dbReference type="Gene3D" id="3.40.960.10">
    <property type="entry name" value="VSR Endonuclease"/>
    <property type="match status" value="1"/>
</dbReference>
<protein>
    <submittedName>
        <fullName evidence="7">DNA mismatch endonuclease Vsr</fullName>
    </submittedName>
</protein>
<organism evidence="7 8">
    <name type="scientific">Thalassovita mangrovi</name>
    <dbReference type="NCBI Taxonomy" id="2692236"/>
    <lineage>
        <taxon>Bacteria</taxon>
        <taxon>Pseudomonadati</taxon>
        <taxon>Pseudomonadota</taxon>
        <taxon>Alphaproteobacteria</taxon>
        <taxon>Rhodobacterales</taxon>
        <taxon>Roseobacteraceae</taxon>
        <taxon>Thalassovita</taxon>
    </lineage>
</organism>
<dbReference type="SUPFAM" id="SSF52980">
    <property type="entry name" value="Restriction endonuclease-like"/>
    <property type="match status" value="1"/>
</dbReference>
<comment type="similarity">
    <text evidence="6">Belongs to the Vsr family.</text>
</comment>
<reference evidence="7 8" key="1">
    <citation type="submission" date="2020-01" db="EMBL/GenBank/DDBJ databases">
        <authorList>
            <person name="Chen S."/>
        </authorList>
    </citation>
    <scope>NUCLEOTIDE SEQUENCE [LARGE SCALE GENOMIC DNA]</scope>
    <source>
        <strain evidence="7 8">GS-10</strain>
    </source>
</reference>
<evidence type="ECO:0000256" key="2">
    <source>
        <dbReference type="ARBA" id="ARBA00022759"/>
    </source>
</evidence>
<proteinExistence type="inferred from homology"/>
<comment type="caution">
    <text evidence="7">The sequence shown here is derived from an EMBL/GenBank/DDBJ whole genome shotgun (WGS) entry which is preliminary data.</text>
</comment>
<keyword evidence="1" id="KW-0540">Nuclease</keyword>
<evidence type="ECO:0000256" key="3">
    <source>
        <dbReference type="ARBA" id="ARBA00022763"/>
    </source>
</evidence>
<keyword evidence="8" id="KW-1185">Reference proteome</keyword>
<accession>A0A6L8LEF8</accession>
<name>A0A6L8LEF8_9RHOB</name>
<evidence type="ECO:0000256" key="4">
    <source>
        <dbReference type="ARBA" id="ARBA00022801"/>
    </source>
</evidence>
<keyword evidence="2 7" id="KW-0255">Endonuclease</keyword>
<dbReference type="PIRSF" id="PIRSF018267">
    <property type="entry name" value="VSR_endonuc"/>
    <property type="match status" value="1"/>
</dbReference>
<dbReference type="NCBIfam" id="TIGR00632">
    <property type="entry name" value="vsr"/>
    <property type="match status" value="1"/>
</dbReference>
<dbReference type="Proteomes" id="UP000479043">
    <property type="component" value="Unassembled WGS sequence"/>
</dbReference>
<dbReference type="EMBL" id="WWEN01000002">
    <property type="protein sequence ID" value="MYM54441.1"/>
    <property type="molecule type" value="Genomic_DNA"/>
</dbReference>
<keyword evidence="4" id="KW-0378">Hydrolase</keyword>
<keyword evidence="5" id="KW-0234">DNA repair</keyword>
<dbReference type="CDD" id="cd00221">
    <property type="entry name" value="Vsr"/>
    <property type="match status" value="1"/>
</dbReference>
<dbReference type="InterPro" id="IPR004603">
    <property type="entry name" value="DNA_mismatch_endonuc_vsr"/>
</dbReference>
<gene>
    <name evidence="7" type="primary">vsr</name>
    <name evidence="7" type="ORF">GR167_03935</name>
</gene>
<dbReference type="GO" id="GO:0004519">
    <property type="term" value="F:endonuclease activity"/>
    <property type="evidence" value="ECO:0007669"/>
    <property type="project" value="UniProtKB-KW"/>
</dbReference>
<dbReference type="GO" id="GO:0016787">
    <property type="term" value="F:hydrolase activity"/>
    <property type="evidence" value="ECO:0007669"/>
    <property type="project" value="UniProtKB-KW"/>
</dbReference>